<name>A0ABX5Q1B3_9FLAO</name>
<evidence type="ECO:0008006" key="4">
    <source>
        <dbReference type="Google" id="ProtNLM"/>
    </source>
</evidence>
<gene>
    <name evidence="2" type="ORF">LX97_00744</name>
</gene>
<feature type="chain" id="PRO_5046601443" description="Secreted protein" evidence="1">
    <location>
        <begin position="19"/>
        <end position="203"/>
    </location>
</feature>
<proteinExistence type="predicted"/>
<sequence>MKTLIYLFIFSICMSAYGQDYYTIIKKNDDITYNYPKDAQITLIDENGNEKIINNEEAIDVTGDYTLSIVVPWSKKPEIIKSDGGRLEVFILSNIYANGYNKRKNKAYKKEISTYEESSSPQPYLTKKEITQKEKNGVYELLAVFSNGLIFKYSDGIAWAWINGDKVPVTNHYLVESPEGLLKLSFDPKDGEFWYVFDTSSKK</sequence>
<evidence type="ECO:0000313" key="2">
    <source>
        <dbReference type="EMBL" id="PZX43741.1"/>
    </source>
</evidence>
<dbReference type="EMBL" id="QKZR01000001">
    <property type="protein sequence ID" value="PZX43741.1"/>
    <property type="molecule type" value="Genomic_DNA"/>
</dbReference>
<organism evidence="2 3">
    <name type="scientific">Nonlabens dokdonensis</name>
    <dbReference type="NCBI Taxonomy" id="328515"/>
    <lineage>
        <taxon>Bacteria</taxon>
        <taxon>Pseudomonadati</taxon>
        <taxon>Bacteroidota</taxon>
        <taxon>Flavobacteriia</taxon>
        <taxon>Flavobacteriales</taxon>
        <taxon>Flavobacteriaceae</taxon>
        <taxon>Nonlabens</taxon>
    </lineage>
</organism>
<protein>
    <recommendedName>
        <fullName evidence="4">Secreted protein</fullName>
    </recommendedName>
</protein>
<comment type="caution">
    <text evidence="2">The sequence shown here is derived from an EMBL/GenBank/DDBJ whole genome shotgun (WGS) entry which is preliminary data.</text>
</comment>
<dbReference type="Proteomes" id="UP000248584">
    <property type="component" value="Unassembled WGS sequence"/>
</dbReference>
<reference evidence="2 3" key="1">
    <citation type="submission" date="2018-06" db="EMBL/GenBank/DDBJ databases">
        <title>Genomic Encyclopedia of Archaeal and Bacterial Type Strains, Phase II (KMG-II): from individual species to whole genera.</title>
        <authorList>
            <person name="Goeker M."/>
        </authorList>
    </citation>
    <scope>NUCLEOTIDE SEQUENCE [LARGE SCALE GENOMIC DNA]</scope>
    <source>
        <strain evidence="2 3">DSM 17205</strain>
    </source>
</reference>
<evidence type="ECO:0000256" key="1">
    <source>
        <dbReference type="SAM" id="SignalP"/>
    </source>
</evidence>
<keyword evidence="1" id="KW-0732">Signal</keyword>
<feature type="signal peptide" evidence="1">
    <location>
        <begin position="1"/>
        <end position="18"/>
    </location>
</feature>
<dbReference type="RefSeq" id="WP_015361566.1">
    <property type="nucleotide sequence ID" value="NZ_QKZR01000001.1"/>
</dbReference>
<keyword evidence="3" id="KW-1185">Reference proteome</keyword>
<evidence type="ECO:0000313" key="3">
    <source>
        <dbReference type="Proteomes" id="UP000248584"/>
    </source>
</evidence>
<accession>A0ABX5Q1B3</accession>